<dbReference type="EMBL" id="JAANYQ010000007">
    <property type="protein sequence ID" value="KAF4123219.1"/>
    <property type="molecule type" value="Genomic_DNA"/>
</dbReference>
<evidence type="ECO:0000256" key="2">
    <source>
        <dbReference type="SAM" id="MobiDB-lite"/>
    </source>
</evidence>
<name>A0A9P4YWT2_9HYPO</name>
<dbReference type="AlphaFoldDB" id="A0A9P4YWT2"/>
<reference evidence="3" key="1">
    <citation type="submission" date="2020-03" db="EMBL/GenBank/DDBJ databases">
        <title>Site-based positive gene gene selection in Geosmithia morbida across the United States reveals a broad range of putative effectors and factors for local host and environmental adapation.</title>
        <authorList>
            <person name="Onufrak A."/>
            <person name="Murdoch R.W."/>
            <person name="Gazis R."/>
            <person name="Huff M."/>
            <person name="Staton M."/>
            <person name="Klingeman W."/>
            <person name="Hadziabdic D."/>
        </authorList>
    </citation>
    <scope>NUCLEOTIDE SEQUENCE</scope>
    <source>
        <strain evidence="3">1262</strain>
    </source>
</reference>
<dbReference type="PANTHER" id="PTHR43591">
    <property type="entry name" value="METHYLTRANSFERASE"/>
    <property type="match status" value="1"/>
</dbReference>
<dbReference type="CDD" id="cd02440">
    <property type="entry name" value="AdoMet_MTases"/>
    <property type="match status" value="1"/>
</dbReference>
<comment type="similarity">
    <text evidence="1">Belongs to the methyltransferase superfamily. LaeA methyltransferase family.</text>
</comment>
<keyword evidence="4" id="KW-1185">Reference proteome</keyword>
<accession>A0A9P4YWT2</accession>
<keyword evidence="3" id="KW-0808">Transferase</keyword>
<organism evidence="3 4">
    <name type="scientific">Geosmithia morbida</name>
    <dbReference type="NCBI Taxonomy" id="1094350"/>
    <lineage>
        <taxon>Eukaryota</taxon>
        <taxon>Fungi</taxon>
        <taxon>Dikarya</taxon>
        <taxon>Ascomycota</taxon>
        <taxon>Pezizomycotina</taxon>
        <taxon>Sordariomycetes</taxon>
        <taxon>Hypocreomycetidae</taxon>
        <taxon>Hypocreales</taxon>
        <taxon>Bionectriaceae</taxon>
        <taxon>Geosmithia</taxon>
    </lineage>
</organism>
<protein>
    <submittedName>
        <fullName evidence="3">Methyltransferase domain</fullName>
    </submittedName>
</protein>
<sequence length="440" mass="49508">MTSVYNTDDDDEEDHAMALDHLPTMTPAAKGQHDHPLDLAVDSTADHDPEDDVMQDVIEADDPCEEEEEDDDDTDLQSIYTHTHAAAAAQNYPPVARTYRTETPYLTTESLAGNSDLAASTRSLWAQDLDYREIHDRLYCREWFMPIDEIEQLRLSLNHQVFLHVLHGEHTTVKLDNPQHILDVGTGTGEWAIKMAETFPDCEVVGTDIAAVAETSSVPMNVFFEIEDAEEWDRSPDLYDLIHLRTMMGAFRDWRYIYECAYYSLKPGGWIELQDFDATESEMRFAQQFSPDSAIHRLFEDLEIAADRSGRRRGPAYLDPHLFMDAGFVDVRVTEYQIPISVAEKSAGKIWLISCLDSLEAGCLRLLTEQMGWDPDECKIACESVAREMAELAKDPAKSEGLVVKAVVIVARKPEDAPESTGPPPQMRDRSRSASLSTGS</sequence>
<gene>
    <name evidence="3" type="ORF">GMORB2_6769</name>
</gene>
<feature type="region of interest" description="Disordered" evidence="2">
    <location>
        <begin position="413"/>
        <end position="440"/>
    </location>
</feature>
<dbReference type="GeneID" id="55972992"/>
<keyword evidence="3" id="KW-0489">Methyltransferase</keyword>
<proteinExistence type="inferred from homology"/>
<dbReference type="Pfam" id="PF13489">
    <property type="entry name" value="Methyltransf_23"/>
    <property type="match status" value="1"/>
</dbReference>
<feature type="region of interest" description="Disordered" evidence="2">
    <location>
        <begin position="1"/>
        <end position="49"/>
    </location>
</feature>
<dbReference type="PANTHER" id="PTHR43591:SF105">
    <property type="entry name" value="METHYLTRANSFERASE DOMAIN-CONTAINING PROTEIN-RELATED"/>
    <property type="match status" value="1"/>
</dbReference>
<dbReference type="InterPro" id="IPR029063">
    <property type="entry name" value="SAM-dependent_MTases_sf"/>
</dbReference>
<comment type="caution">
    <text evidence="3">The sequence shown here is derived from an EMBL/GenBank/DDBJ whole genome shotgun (WGS) entry which is preliminary data.</text>
</comment>
<evidence type="ECO:0000256" key="1">
    <source>
        <dbReference type="ARBA" id="ARBA00038158"/>
    </source>
</evidence>
<evidence type="ECO:0000313" key="3">
    <source>
        <dbReference type="EMBL" id="KAF4123219.1"/>
    </source>
</evidence>
<dbReference type="GO" id="GO:0008168">
    <property type="term" value="F:methyltransferase activity"/>
    <property type="evidence" value="ECO:0007669"/>
    <property type="project" value="UniProtKB-KW"/>
</dbReference>
<dbReference type="OrthoDB" id="2013972at2759"/>
<evidence type="ECO:0000313" key="4">
    <source>
        <dbReference type="Proteomes" id="UP000749293"/>
    </source>
</evidence>
<dbReference type="RefSeq" id="XP_035321871.1">
    <property type="nucleotide sequence ID" value="XM_035468737.1"/>
</dbReference>
<dbReference type="Proteomes" id="UP000749293">
    <property type="component" value="Unassembled WGS sequence"/>
</dbReference>
<dbReference type="GO" id="GO:0032259">
    <property type="term" value="P:methylation"/>
    <property type="evidence" value="ECO:0007669"/>
    <property type="project" value="UniProtKB-KW"/>
</dbReference>
<dbReference type="Gene3D" id="3.40.50.150">
    <property type="entry name" value="Vaccinia Virus protein VP39"/>
    <property type="match status" value="1"/>
</dbReference>
<dbReference type="SUPFAM" id="SSF53335">
    <property type="entry name" value="S-adenosyl-L-methionine-dependent methyltransferases"/>
    <property type="match status" value="1"/>
</dbReference>